<dbReference type="Proteomes" id="UP000049855">
    <property type="component" value="Unassembled WGS sequence"/>
</dbReference>
<evidence type="ECO:0000313" key="2">
    <source>
        <dbReference type="EMBL" id="CQR70126.1"/>
    </source>
</evidence>
<gene>
    <name evidence="2" type="ORF">SpAn4DRAFT_4638</name>
</gene>
<dbReference type="RefSeq" id="WP_021170753.1">
    <property type="nucleotide sequence ID" value="NZ_CTRP01000002.1"/>
</dbReference>
<proteinExistence type="predicted"/>
<dbReference type="EMBL" id="CTRP01000002">
    <property type="protein sequence ID" value="CQR70126.1"/>
    <property type="molecule type" value="Genomic_DNA"/>
</dbReference>
<dbReference type="AlphaFoldDB" id="A0A0U1KRR2"/>
<feature type="signal peptide" evidence="1">
    <location>
        <begin position="1"/>
        <end position="23"/>
    </location>
</feature>
<evidence type="ECO:0000256" key="1">
    <source>
        <dbReference type="SAM" id="SignalP"/>
    </source>
</evidence>
<name>A0A0U1KRR2_9FIRM</name>
<accession>A0A0U1KRR2</accession>
<protein>
    <submittedName>
        <fullName evidence="2">Uncharacterized protein</fullName>
    </submittedName>
</protein>
<sequence>MTMKHALTTALFLLVLLTTSVQAGATSDAAVILRWAPVIHQQDNDQNPLSRENIFTVANFDRDWRMNNNWENLPYYPPGAAVYYSLVESDTYYFIGYYLYYPRHIGNVQHEHDMAGVLAVVQKSSGQLELLLVYNHNEWLKCNGSHVRLEAGHPSLVVSAGTHEISPVKINEAAPGPGGICPLPPEKQVPGTGGKTGTASSAVYRLVDLKELWQRCNDIGQSRTFNRWGYFDSYYYFDATAPWMWQYNQISWLAKPAELVRRVHGNHRQPITYLKNPYAGIR</sequence>
<feature type="chain" id="PRO_5039024719" evidence="1">
    <location>
        <begin position="24"/>
        <end position="282"/>
    </location>
</feature>
<evidence type="ECO:0000313" key="3">
    <source>
        <dbReference type="Proteomes" id="UP000049855"/>
    </source>
</evidence>
<keyword evidence="1" id="KW-0732">Signal</keyword>
<keyword evidence="3" id="KW-1185">Reference proteome</keyword>
<organism evidence="2 3">
    <name type="scientific">Sporomusa ovata</name>
    <dbReference type="NCBI Taxonomy" id="2378"/>
    <lineage>
        <taxon>Bacteria</taxon>
        <taxon>Bacillati</taxon>
        <taxon>Bacillota</taxon>
        <taxon>Negativicutes</taxon>
        <taxon>Selenomonadales</taxon>
        <taxon>Sporomusaceae</taxon>
        <taxon>Sporomusa</taxon>
    </lineage>
</organism>
<reference evidence="3" key="1">
    <citation type="submission" date="2015-03" db="EMBL/GenBank/DDBJ databases">
        <authorList>
            <person name="Nijsse Bart"/>
        </authorList>
    </citation>
    <scope>NUCLEOTIDE SEQUENCE [LARGE SCALE GENOMIC DNA]</scope>
</reference>